<dbReference type="Pfam" id="PF08241">
    <property type="entry name" value="Methyltransf_11"/>
    <property type="match status" value="1"/>
</dbReference>
<dbReference type="InterPro" id="IPR020598">
    <property type="entry name" value="rRNA_Ade_methylase_Trfase_N"/>
</dbReference>
<dbReference type="PANTHER" id="PTHR44068:SF11">
    <property type="entry name" value="GERANYL DIPHOSPHATE 2-C-METHYLTRANSFERASE"/>
    <property type="match status" value="1"/>
</dbReference>
<protein>
    <submittedName>
        <fullName evidence="5">Methyltransferase type 11</fullName>
    </submittedName>
</protein>
<keyword evidence="2 5" id="KW-0808">Transferase</keyword>
<dbReference type="RefSeq" id="WP_199789354.1">
    <property type="nucleotide sequence ID" value="NZ_CP012673.1"/>
</dbReference>
<gene>
    <name evidence="5" type="ORF">SOCE26_057780</name>
</gene>
<evidence type="ECO:0000256" key="1">
    <source>
        <dbReference type="ARBA" id="ARBA00022603"/>
    </source>
</evidence>
<evidence type="ECO:0000313" key="5">
    <source>
        <dbReference type="EMBL" id="AUX44314.1"/>
    </source>
</evidence>
<dbReference type="SMART" id="SM00650">
    <property type="entry name" value="rADc"/>
    <property type="match status" value="1"/>
</dbReference>
<feature type="domain" description="Ribosomal RNA adenine methylase transferase N-terminal" evidence="4">
    <location>
        <begin position="32"/>
        <end position="188"/>
    </location>
</feature>
<dbReference type="CDD" id="cd02440">
    <property type="entry name" value="AdoMet_MTases"/>
    <property type="match status" value="1"/>
</dbReference>
<name>A0A2L0EYB9_SORCE</name>
<evidence type="ECO:0000313" key="6">
    <source>
        <dbReference type="Proteomes" id="UP000238348"/>
    </source>
</evidence>
<dbReference type="Gene3D" id="3.40.50.150">
    <property type="entry name" value="Vaccinia Virus protein VP39"/>
    <property type="match status" value="1"/>
</dbReference>
<evidence type="ECO:0000259" key="4">
    <source>
        <dbReference type="SMART" id="SM00650"/>
    </source>
</evidence>
<dbReference type="PANTHER" id="PTHR44068">
    <property type="entry name" value="ZGC:194242"/>
    <property type="match status" value="1"/>
</dbReference>
<dbReference type="GO" id="GO:0000179">
    <property type="term" value="F:rRNA (adenine-N6,N6-)-dimethyltransferase activity"/>
    <property type="evidence" value="ECO:0007669"/>
    <property type="project" value="InterPro"/>
</dbReference>
<keyword evidence="1 5" id="KW-0489">Methyltransferase</keyword>
<dbReference type="InterPro" id="IPR029063">
    <property type="entry name" value="SAM-dependent_MTases_sf"/>
</dbReference>
<proteinExistence type="predicted"/>
<reference evidence="5 6" key="1">
    <citation type="submission" date="2015-09" db="EMBL/GenBank/DDBJ databases">
        <title>Sorangium comparison.</title>
        <authorList>
            <person name="Zaburannyi N."/>
            <person name="Bunk B."/>
            <person name="Overmann J."/>
            <person name="Mueller R."/>
        </authorList>
    </citation>
    <scope>NUCLEOTIDE SEQUENCE [LARGE SCALE GENOMIC DNA]</scope>
    <source>
        <strain evidence="5 6">So ce26</strain>
    </source>
</reference>
<dbReference type="Proteomes" id="UP000238348">
    <property type="component" value="Chromosome"/>
</dbReference>
<dbReference type="EMBL" id="CP012673">
    <property type="protein sequence ID" value="AUX44314.1"/>
    <property type="molecule type" value="Genomic_DNA"/>
</dbReference>
<keyword evidence="3" id="KW-0949">S-adenosyl-L-methionine</keyword>
<dbReference type="InterPro" id="IPR013216">
    <property type="entry name" value="Methyltransf_11"/>
</dbReference>
<accession>A0A2L0EYB9</accession>
<dbReference type="InterPro" id="IPR050447">
    <property type="entry name" value="Erg6_SMT_methyltransf"/>
</dbReference>
<sequence length="219" mass="23739">MADTHRADYRSRMPMNRIHQWLCASERWADAVERQFLPWALAGVELGDEVLEIGPGYGATTRVLLTRTAALTALETDAALADRLARQLDGRARVVHGDGTAMPFADGSFTGVSCFTMLHHVPSPALQDRLFVEALRVLQPGGIFAGADSMPSLGFRLLHVFDTMVLVDPAALPQRLAAAGYVDIAVEAAPRRAFKFRARKPTRRATVDHGGDVAHGKAG</sequence>
<dbReference type="SUPFAM" id="SSF53335">
    <property type="entry name" value="S-adenosyl-L-methionine-dependent methyltransferases"/>
    <property type="match status" value="1"/>
</dbReference>
<dbReference type="AlphaFoldDB" id="A0A2L0EYB9"/>
<organism evidence="5 6">
    <name type="scientific">Sorangium cellulosum</name>
    <name type="common">Polyangium cellulosum</name>
    <dbReference type="NCBI Taxonomy" id="56"/>
    <lineage>
        <taxon>Bacteria</taxon>
        <taxon>Pseudomonadati</taxon>
        <taxon>Myxococcota</taxon>
        <taxon>Polyangia</taxon>
        <taxon>Polyangiales</taxon>
        <taxon>Polyangiaceae</taxon>
        <taxon>Sorangium</taxon>
    </lineage>
</organism>
<evidence type="ECO:0000256" key="3">
    <source>
        <dbReference type="ARBA" id="ARBA00022691"/>
    </source>
</evidence>
<evidence type="ECO:0000256" key="2">
    <source>
        <dbReference type="ARBA" id="ARBA00022679"/>
    </source>
</evidence>